<protein>
    <recommendedName>
        <fullName evidence="5">WRC domain-containing protein</fullName>
    </recommendedName>
</protein>
<feature type="region of interest" description="Disordered" evidence="2">
    <location>
        <begin position="1"/>
        <end position="63"/>
    </location>
</feature>
<dbReference type="EMBL" id="CM010723">
    <property type="protein sequence ID" value="RZC75962.1"/>
    <property type="molecule type" value="Genomic_DNA"/>
</dbReference>
<gene>
    <name evidence="3" type="ORF">C5167_000327</name>
</gene>
<organism evidence="3 4">
    <name type="scientific">Papaver somniferum</name>
    <name type="common">Opium poppy</name>
    <dbReference type="NCBI Taxonomy" id="3469"/>
    <lineage>
        <taxon>Eukaryota</taxon>
        <taxon>Viridiplantae</taxon>
        <taxon>Streptophyta</taxon>
        <taxon>Embryophyta</taxon>
        <taxon>Tracheophyta</taxon>
        <taxon>Spermatophyta</taxon>
        <taxon>Magnoliopsida</taxon>
        <taxon>Ranunculales</taxon>
        <taxon>Papaveraceae</taxon>
        <taxon>Papaveroideae</taxon>
        <taxon>Papaver</taxon>
    </lineage>
</organism>
<feature type="compositionally biased region" description="Polar residues" evidence="2">
    <location>
        <begin position="246"/>
        <end position="266"/>
    </location>
</feature>
<evidence type="ECO:0000313" key="3">
    <source>
        <dbReference type="EMBL" id="RZC75962.1"/>
    </source>
</evidence>
<feature type="region of interest" description="Disordered" evidence="2">
    <location>
        <begin position="246"/>
        <end position="273"/>
    </location>
</feature>
<evidence type="ECO:0000256" key="2">
    <source>
        <dbReference type="SAM" id="MobiDB-lite"/>
    </source>
</evidence>
<dbReference type="PANTHER" id="PTHR34380:SF1">
    <property type="entry name" value="OS01G0221300 PROTEIN"/>
    <property type="match status" value="1"/>
</dbReference>
<keyword evidence="4" id="KW-1185">Reference proteome</keyword>
<feature type="compositionally biased region" description="Acidic residues" evidence="2">
    <location>
        <begin position="309"/>
        <end position="324"/>
    </location>
</feature>
<feature type="region of interest" description="Disordered" evidence="2">
    <location>
        <begin position="287"/>
        <end position="327"/>
    </location>
</feature>
<accession>A0A4Y7KU81</accession>
<dbReference type="Gramene" id="RZC75962">
    <property type="protein sequence ID" value="RZC75962"/>
    <property type="gene ID" value="C5167_000327"/>
</dbReference>
<dbReference type="PANTHER" id="PTHR34380">
    <property type="entry name" value="BNAA03G12380D PROTEIN"/>
    <property type="match status" value="1"/>
</dbReference>
<proteinExistence type="predicted"/>
<feature type="region of interest" description="Disordered" evidence="2">
    <location>
        <begin position="434"/>
        <end position="456"/>
    </location>
</feature>
<feature type="coiled-coil region" evidence="1">
    <location>
        <begin position="168"/>
        <end position="212"/>
    </location>
</feature>
<feature type="compositionally biased region" description="Acidic residues" evidence="2">
    <location>
        <begin position="370"/>
        <end position="386"/>
    </location>
</feature>
<name>A0A4Y7KU81_PAPSO</name>
<feature type="compositionally biased region" description="Basic and acidic residues" evidence="2">
    <location>
        <begin position="12"/>
        <end position="24"/>
    </location>
</feature>
<reference evidence="3 4" key="1">
    <citation type="journal article" date="2018" name="Science">
        <title>The opium poppy genome and morphinan production.</title>
        <authorList>
            <person name="Guo L."/>
            <person name="Winzer T."/>
            <person name="Yang X."/>
            <person name="Li Y."/>
            <person name="Ning Z."/>
            <person name="He Z."/>
            <person name="Teodor R."/>
            <person name="Lu Y."/>
            <person name="Bowser T.A."/>
            <person name="Graham I.A."/>
            <person name="Ye K."/>
        </authorList>
    </citation>
    <scope>NUCLEOTIDE SEQUENCE [LARGE SCALE GENOMIC DNA]</scope>
    <source>
        <strain evidence="4">cv. HN1</strain>
        <tissue evidence="3">Leaves</tissue>
    </source>
</reference>
<evidence type="ECO:0000313" key="4">
    <source>
        <dbReference type="Proteomes" id="UP000316621"/>
    </source>
</evidence>
<evidence type="ECO:0008006" key="5">
    <source>
        <dbReference type="Google" id="ProtNLM"/>
    </source>
</evidence>
<sequence length="671" mass="74083">MKSSSNPNSILCEKHYDSKVDIETRRRKRQLTAEDDRTGGIQPPTTTNHTSSDKIVDSGSSKIGAKRKKELKSLTGIREPVVGTRASKSRKMVMEADTITQGASPKNQLLCTKGIFYPATNDNCDSDTITEGASLKVPANDERTKGTGEPVIELESVELCKSKCFELSMELEKNKVELEKMKAELEKNKVELEKKKVECTEFQGKLAEAEETRKSSAKDKNATEFWRKKCSDLENENSTIRCNEITQTGEKQSDKNNISKPTTSSDKILGGASATFGTKMKNVERTGEVKSLAKTTASKRRKMVNEGDQFVDETSNEPDTSDSCDSDKIVGVASATFETKMKNVERTGEVKSLTKTTASKRRKMVNEGDQLVDETSNEPDTSDSCDSDTIVGGASATFGTKRKYVVRTGELKSLTKTTASKRRKMVKDGDQFVDETSNESATSDNCDSDGSVEVGSSKIGTKRKNFERKKGSGDWACLEERPSQHGSPSHAHPGMSKKTFVNLVSDSDDAGDSLNESEDSDCFIDSKNSLGDLMDMSALKNLNMNNDEMKWKSQADMLSSFEEDTEICMKAVCALYRQVISENEISPKGLVFDEDTHRCITLAKFLMDGDCKGDLKKSVKDLETLDSKAVGDCKKLAIEYSIYLFDIYENEKDPFFLPATTANNGDQTSKR</sequence>
<evidence type="ECO:0000256" key="1">
    <source>
        <dbReference type="SAM" id="Coils"/>
    </source>
</evidence>
<keyword evidence="1" id="KW-0175">Coiled coil</keyword>
<feature type="region of interest" description="Disordered" evidence="2">
    <location>
        <begin position="348"/>
        <end position="392"/>
    </location>
</feature>
<dbReference type="AlphaFoldDB" id="A0A4Y7KU81"/>
<dbReference type="Proteomes" id="UP000316621">
    <property type="component" value="Chromosome 9"/>
</dbReference>